<comment type="cofactor">
    <cofactor evidence="8">
        <name>Mg(2+)</name>
        <dbReference type="ChEBI" id="CHEBI:18420"/>
    </cofactor>
    <cofactor evidence="8">
        <name>Mn(2+)</name>
        <dbReference type="ChEBI" id="CHEBI:29035"/>
    </cofactor>
</comment>
<dbReference type="PANTHER" id="PTHR32057:SF14">
    <property type="entry name" value="PROTEIN ADENYLYLTRANSFERASE SELO, MITOCHONDRIAL"/>
    <property type="match status" value="1"/>
</dbReference>
<feature type="binding site" evidence="8">
    <location>
        <position position="259"/>
    </location>
    <ligand>
        <name>Mg(2+)</name>
        <dbReference type="ChEBI" id="CHEBI:18420"/>
    </ligand>
</feature>
<keyword evidence="5 8" id="KW-0547">Nucleotide-binding</keyword>
<feature type="binding site" evidence="8">
    <location>
        <position position="131"/>
    </location>
    <ligand>
        <name>ATP</name>
        <dbReference type="ChEBI" id="CHEBI:30616"/>
    </ligand>
</feature>
<dbReference type="GO" id="GO:0070733">
    <property type="term" value="F:AMPylase activity"/>
    <property type="evidence" value="ECO:0007669"/>
    <property type="project" value="UniProtKB-EC"/>
</dbReference>
<dbReference type="GO" id="GO:0000287">
    <property type="term" value="F:magnesium ion binding"/>
    <property type="evidence" value="ECO:0007669"/>
    <property type="project" value="UniProtKB-UniRule"/>
</dbReference>
<evidence type="ECO:0000256" key="2">
    <source>
        <dbReference type="ARBA" id="ARBA00022679"/>
    </source>
</evidence>
<keyword evidence="3 8" id="KW-0548">Nucleotidyltransferase</keyword>
<comment type="function">
    <text evidence="8">Nucleotidyltransferase involved in the post-translational modification of proteins. It can catalyze the addition of adenosine monophosphate (AMP) or uridine monophosphate (UMP) to a protein, resulting in modifications known as AMPylation and UMPylation.</text>
</comment>
<comment type="catalytic activity">
    <reaction evidence="8">
        <text>L-tyrosyl-[protein] + ATP = O-(5'-adenylyl)-L-tyrosyl-[protein] + diphosphate</text>
        <dbReference type="Rhea" id="RHEA:54288"/>
        <dbReference type="Rhea" id="RHEA-COMP:10136"/>
        <dbReference type="Rhea" id="RHEA-COMP:13846"/>
        <dbReference type="ChEBI" id="CHEBI:30616"/>
        <dbReference type="ChEBI" id="CHEBI:33019"/>
        <dbReference type="ChEBI" id="CHEBI:46858"/>
        <dbReference type="ChEBI" id="CHEBI:83624"/>
        <dbReference type="EC" id="2.7.7.108"/>
    </reaction>
</comment>
<sequence>MPSTPHVALPPFPFDNTFVRELPDFAIPWQPDPVPDPKLVYLNHELAAELDLPLAMLDEATCAALFTGQQLPAEAEPVAQAYAGHQFGGFAPVLGDGRALLWGEVVDRHGNRRDLMFKGSGPTPFSRGGDGKGALGAMLKEALYGEALHALGIPTTRALAVATTGEWVVRTHRHPGAILTRVAASHLRVGTFAFFAALGEREKLERLTRYALARHYPERVTDTAPPALALLEAVAEQHAHLVAQWMAVGFIHGVMNTDNMTISGESIDFGPCAFLEPFDPQTVFSSIDRFGRYAYREQPRIAQWNLARLAEALLPLLDPDPHTAVTLANRVLERFPALYEAAWLAAMRRKLGLTPDGDARTIAHDRALISDWLDLLATHAADFTAAFRALVRFSVGNDAPLRALIPDPELSRWLERWQHRVGLVPGQLNHALAERLAQANPWLIPRNEAVTAALSAAEAGSLTPFERLLVAIQNPFRENPAYADLARPSSPEFLAQFRTTCGT</sequence>
<keyword evidence="8" id="KW-0464">Manganese</keyword>
<protein>
    <recommendedName>
        <fullName evidence="8">Protein nucleotidyltransferase YdiU</fullName>
        <ecNumber evidence="8">2.7.7.-</ecNumber>
    </recommendedName>
    <alternativeName>
        <fullName evidence="8">Protein adenylyltransferase YdiU</fullName>
        <ecNumber evidence="8">2.7.7.108</ecNumber>
    </alternativeName>
    <alternativeName>
        <fullName evidence="8">Protein uridylyltransferase YdiU</fullName>
        <ecNumber evidence="8">2.7.7.-</ecNumber>
    </alternativeName>
</protein>
<evidence type="ECO:0000256" key="8">
    <source>
        <dbReference type="HAMAP-Rule" id="MF_00692"/>
    </source>
</evidence>
<feature type="binding site" evidence="8">
    <location>
        <position position="97"/>
    </location>
    <ligand>
        <name>ATP</name>
        <dbReference type="ChEBI" id="CHEBI:30616"/>
    </ligand>
</feature>
<evidence type="ECO:0000256" key="6">
    <source>
        <dbReference type="ARBA" id="ARBA00022840"/>
    </source>
</evidence>
<dbReference type="KEGG" id="htl:HPTL_1887"/>
<evidence type="ECO:0000256" key="3">
    <source>
        <dbReference type="ARBA" id="ARBA00022695"/>
    </source>
</evidence>
<reference evidence="9 10" key="1">
    <citation type="submission" date="2018-04" db="EMBL/GenBank/DDBJ databases">
        <title>Complete genome sequence of Hydrogenophilus thermoluteolus TH-1.</title>
        <authorList>
            <person name="Arai H."/>
        </authorList>
    </citation>
    <scope>NUCLEOTIDE SEQUENCE [LARGE SCALE GENOMIC DNA]</scope>
    <source>
        <strain evidence="9 10">TH-1</strain>
    </source>
</reference>
<gene>
    <name evidence="8" type="primary">ydiU</name>
    <name evidence="8" type="synonym">selO</name>
    <name evidence="9" type="ORF">HPTL_1887</name>
</gene>
<dbReference type="EC" id="2.7.7.-" evidence="8"/>
<keyword evidence="2 8" id="KW-0808">Transferase</keyword>
<feature type="binding site" evidence="8">
    <location>
        <position position="181"/>
    </location>
    <ligand>
        <name>ATP</name>
        <dbReference type="ChEBI" id="CHEBI:30616"/>
    </ligand>
</feature>
<comment type="catalytic activity">
    <reaction evidence="8">
        <text>L-histidyl-[protein] + UTP = N(tele)-(5'-uridylyl)-L-histidyl-[protein] + diphosphate</text>
        <dbReference type="Rhea" id="RHEA:83891"/>
        <dbReference type="Rhea" id="RHEA-COMP:9745"/>
        <dbReference type="Rhea" id="RHEA-COMP:20239"/>
        <dbReference type="ChEBI" id="CHEBI:29979"/>
        <dbReference type="ChEBI" id="CHEBI:33019"/>
        <dbReference type="ChEBI" id="CHEBI:46398"/>
        <dbReference type="ChEBI" id="CHEBI:233474"/>
    </reaction>
</comment>
<dbReference type="Proteomes" id="UP000262004">
    <property type="component" value="Chromosome"/>
</dbReference>
<dbReference type="SUPFAM" id="SSF56112">
    <property type="entry name" value="Protein kinase-like (PK-like)"/>
    <property type="match status" value="1"/>
</dbReference>
<dbReference type="InterPro" id="IPR003846">
    <property type="entry name" value="SelO"/>
</dbReference>
<dbReference type="HAMAP" id="MF_00692">
    <property type="entry name" value="SelO"/>
    <property type="match status" value="1"/>
</dbReference>
<dbReference type="PANTHER" id="PTHR32057">
    <property type="entry name" value="PROTEIN ADENYLYLTRANSFERASE SELO, MITOCHONDRIAL"/>
    <property type="match status" value="1"/>
</dbReference>
<comment type="similarity">
    <text evidence="1 8">Belongs to the SELO family.</text>
</comment>
<dbReference type="NCBIfam" id="NF000658">
    <property type="entry name" value="PRK00029.1"/>
    <property type="match status" value="1"/>
</dbReference>
<name>A0A2Z6E067_HYDTE</name>
<organism evidence="9 10">
    <name type="scientific">Hydrogenophilus thermoluteolus</name>
    <name type="common">Pseudomonas hydrogenothermophila</name>
    <dbReference type="NCBI Taxonomy" id="297"/>
    <lineage>
        <taxon>Bacteria</taxon>
        <taxon>Pseudomonadati</taxon>
        <taxon>Pseudomonadota</taxon>
        <taxon>Hydrogenophilia</taxon>
        <taxon>Hydrogenophilales</taxon>
        <taxon>Hydrogenophilaceae</taxon>
        <taxon>Hydrogenophilus</taxon>
    </lineage>
</organism>
<dbReference type="EMBL" id="AP018558">
    <property type="protein sequence ID" value="BBD78143.1"/>
    <property type="molecule type" value="Genomic_DNA"/>
</dbReference>
<evidence type="ECO:0000256" key="7">
    <source>
        <dbReference type="ARBA" id="ARBA00022842"/>
    </source>
</evidence>
<evidence type="ECO:0000256" key="1">
    <source>
        <dbReference type="ARBA" id="ARBA00009747"/>
    </source>
</evidence>
<evidence type="ECO:0000313" key="10">
    <source>
        <dbReference type="Proteomes" id="UP000262004"/>
    </source>
</evidence>
<feature type="binding site" evidence="8">
    <location>
        <position position="95"/>
    </location>
    <ligand>
        <name>ATP</name>
        <dbReference type="ChEBI" id="CHEBI:30616"/>
    </ligand>
</feature>
<accession>A0A2Z6E067</accession>
<evidence type="ECO:0000256" key="4">
    <source>
        <dbReference type="ARBA" id="ARBA00022723"/>
    </source>
</evidence>
<dbReference type="EC" id="2.7.7.108" evidence="8"/>
<feature type="binding site" evidence="8">
    <location>
        <position position="130"/>
    </location>
    <ligand>
        <name>ATP</name>
        <dbReference type="ChEBI" id="CHEBI:30616"/>
    </ligand>
</feature>
<comment type="catalytic activity">
    <reaction evidence="8">
        <text>L-seryl-[protein] + UTP = O-(5'-uridylyl)-L-seryl-[protein] + diphosphate</text>
        <dbReference type="Rhea" id="RHEA:64604"/>
        <dbReference type="Rhea" id="RHEA-COMP:9863"/>
        <dbReference type="Rhea" id="RHEA-COMP:16635"/>
        <dbReference type="ChEBI" id="CHEBI:29999"/>
        <dbReference type="ChEBI" id="CHEBI:33019"/>
        <dbReference type="ChEBI" id="CHEBI:46398"/>
        <dbReference type="ChEBI" id="CHEBI:156051"/>
    </reaction>
</comment>
<comment type="catalytic activity">
    <reaction evidence="8">
        <text>L-seryl-[protein] + ATP = 3-O-(5'-adenylyl)-L-seryl-[protein] + diphosphate</text>
        <dbReference type="Rhea" id="RHEA:58120"/>
        <dbReference type="Rhea" id="RHEA-COMP:9863"/>
        <dbReference type="Rhea" id="RHEA-COMP:15073"/>
        <dbReference type="ChEBI" id="CHEBI:29999"/>
        <dbReference type="ChEBI" id="CHEBI:30616"/>
        <dbReference type="ChEBI" id="CHEBI:33019"/>
        <dbReference type="ChEBI" id="CHEBI:142516"/>
        <dbReference type="EC" id="2.7.7.108"/>
    </reaction>
</comment>
<dbReference type="GO" id="GO:0030145">
    <property type="term" value="F:manganese ion binding"/>
    <property type="evidence" value="ECO:0007669"/>
    <property type="project" value="UniProtKB-UniRule"/>
</dbReference>
<evidence type="ECO:0000313" key="9">
    <source>
        <dbReference type="EMBL" id="BBD78143.1"/>
    </source>
</evidence>
<keyword evidence="10" id="KW-1185">Reference proteome</keyword>
<feature type="binding site" evidence="8">
    <location>
        <position position="118"/>
    </location>
    <ligand>
        <name>ATP</name>
        <dbReference type="ChEBI" id="CHEBI:30616"/>
    </ligand>
</feature>
<feature type="binding site" evidence="8">
    <location>
        <position position="188"/>
    </location>
    <ligand>
        <name>ATP</name>
        <dbReference type="ChEBI" id="CHEBI:30616"/>
    </ligand>
</feature>
<feature type="binding site" evidence="8">
    <location>
        <position position="268"/>
    </location>
    <ligand>
        <name>ATP</name>
        <dbReference type="ChEBI" id="CHEBI:30616"/>
    </ligand>
</feature>
<dbReference type="OrthoDB" id="5298842at2"/>
<comment type="catalytic activity">
    <reaction evidence="8">
        <text>L-tyrosyl-[protein] + UTP = O-(5'-uridylyl)-L-tyrosyl-[protein] + diphosphate</text>
        <dbReference type="Rhea" id="RHEA:83887"/>
        <dbReference type="Rhea" id="RHEA-COMP:10136"/>
        <dbReference type="Rhea" id="RHEA-COMP:20238"/>
        <dbReference type="ChEBI" id="CHEBI:33019"/>
        <dbReference type="ChEBI" id="CHEBI:46398"/>
        <dbReference type="ChEBI" id="CHEBI:46858"/>
        <dbReference type="ChEBI" id="CHEBI:90602"/>
    </reaction>
</comment>
<dbReference type="AlphaFoldDB" id="A0A2Z6E067"/>
<feature type="binding site" evidence="8">
    <location>
        <position position="98"/>
    </location>
    <ligand>
        <name>ATP</name>
        <dbReference type="ChEBI" id="CHEBI:30616"/>
    </ligand>
</feature>
<dbReference type="GO" id="GO:0005524">
    <property type="term" value="F:ATP binding"/>
    <property type="evidence" value="ECO:0007669"/>
    <property type="project" value="UniProtKB-UniRule"/>
</dbReference>
<feature type="binding site" evidence="8">
    <location>
        <position position="268"/>
    </location>
    <ligand>
        <name>Mg(2+)</name>
        <dbReference type="ChEBI" id="CHEBI:18420"/>
    </ligand>
</feature>
<keyword evidence="4 8" id="KW-0479">Metal-binding</keyword>
<dbReference type="Pfam" id="PF02696">
    <property type="entry name" value="SelO"/>
    <property type="match status" value="1"/>
</dbReference>
<feature type="active site" description="Proton acceptor" evidence="8">
    <location>
        <position position="258"/>
    </location>
</feature>
<keyword evidence="6 8" id="KW-0067">ATP-binding</keyword>
<dbReference type="InterPro" id="IPR011009">
    <property type="entry name" value="Kinase-like_dom_sf"/>
</dbReference>
<proteinExistence type="inferred from homology"/>
<comment type="catalytic activity">
    <reaction evidence="8">
        <text>L-threonyl-[protein] + ATP = 3-O-(5'-adenylyl)-L-threonyl-[protein] + diphosphate</text>
        <dbReference type="Rhea" id="RHEA:54292"/>
        <dbReference type="Rhea" id="RHEA-COMP:11060"/>
        <dbReference type="Rhea" id="RHEA-COMP:13847"/>
        <dbReference type="ChEBI" id="CHEBI:30013"/>
        <dbReference type="ChEBI" id="CHEBI:30616"/>
        <dbReference type="ChEBI" id="CHEBI:33019"/>
        <dbReference type="ChEBI" id="CHEBI:138113"/>
        <dbReference type="EC" id="2.7.7.108"/>
    </reaction>
</comment>
<evidence type="ECO:0000256" key="5">
    <source>
        <dbReference type="ARBA" id="ARBA00022741"/>
    </source>
</evidence>
<keyword evidence="7 8" id="KW-0460">Magnesium</keyword>
<dbReference type="RefSeq" id="WP_119335799.1">
    <property type="nucleotide sequence ID" value="NZ_AP018558.1"/>
</dbReference>